<evidence type="ECO:0000313" key="13">
    <source>
        <dbReference type="Proteomes" id="UP000229307"/>
    </source>
</evidence>
<evidence type="ECO:0000313" key="12">
    <source>
        <dbReference type="EMBL" id="PIZ16788.1"/>
    </source>
</evidence>
<dbReference type="UniPathway" id="UPA00035">
    <property type="reaction ID" value="UER00041"/>
</dbReference>
<feature type="binding site" evidence="9">
    <location>
        <position position="228"/>
    </location>
    <ligand>
        <name>Mg(2+)</name>
        <dbReference type="ChEBI" id="CHEBI:18420"/>
        <label>2</label>
    </ligand>
</feature>
<dbReference type="InterPro" id="IPR036320">
    <property type="entry name" value="Glycosyl_Trfase_fam3_N_dom_sf"/>
</dbReference>
<dbReference type="Pfam" id="PF02885">
    <property type="entry name" value="Glycos_trans_3N"/>
    <property type="match status" value="1"/>
</dbReference>
<feature type="binding site" evidence="9">
    <location>
        <position position="227"/>
    </location>
    <ligand>
        <name>Mg(2+)</name>
        <dbReference type="ChEBI" id="CHEBI:18420"/>
        <label>2</label>
    </ligand>
</feature>
<evidence type="ECO:0000256" key="1">
    <source>
        <dbReference type="ARBA" id="ARBA00004907"/>
    </source>
</evidence>
<sequence>MIREAIAKVIQKQDMAEEEAAQAINEIMDGAATPSQISALITALRMKGETVEEITGFAKVMRRKAVPIDIDRDGKILADTCGTGGDGAGTFNISTAVALVAAGAGLAVAKHGNRSVSSSCGSADVFAALGVNIEIPAEKVKECVEKIGIGFLFAPLFHSAMKHAGATRKEIGIRTIFNILGPLTNPANPSVQLVGVYDPMLTEIVIEVLKNLGLRSAMVVHSEDGLDEISISAPTKITHFEENADVETYSVKPEDFGLSRAALKEVAGGSAKKNAEIVTDILAGEKGPKRDIVILNAAGLFVTAGIAKDFFEGIKKAEHSIDSSLALKKLNDLIEFTQGL</sequence>
<dbReference type="PANTHER" id="PTHR43285:SF2">
    <property type="entry name" value="ANTHRANILATE PHOSPHORIBOSYLTRANSFERASE"/>
    <property type="match status" value="1"/>
</dbReference>
<feature type="binding site" evidence="9">
    <location>
        <begin position="92"/>
        <end position="95"/>
    </location>
    <ligand>
        <name>5-phospho-alpha-D-ribose 1-diphosphate</name>
        <dbReference type="ChEBI" id="CHEBI:58017"/>
    </ligand>
</feature>
<dbReference type="Gene3D" id="1.20.970.10">
    <property type="entry name" value="Transferase, Pyrimidine Nucleoside Phosphorylase, Chain C"/>
    <property type="match status" value="1"/>
</dbReference>
<dbReference type="AlphaFoldDB" id="A0A2M7SBB0"/>
<feature type="binding site" evidence="9">
    <location>
        <begin position="110"/>
        <end position="118"/>
    </location>
    <ligand>
        <name>5-phospho-alpha-D-ribose 1-diphosphate</name>
        <dbReference type="ChEBI" id="CHEBI:58017"/>
    </ligand>
</feature>
<feature type="binding site" evidence="9">
    <location>
        <position position="82"/>
    </location>
    <ligand>
        <name>5-phospho-alpha-D-ribose 1-diphosphate</name>
        <dbReference type="ChEBI" id="CHEBI:58017"/>
    </ligand>
</feature>
<gene>
    <name evidence="9 12" type="primary">trpD</name>
    <name evidence="12" type="ORF">COY52_05985</name>
</gene>
<keyword evidence="4 9" id="KW-0808">Transferase</keyword>
<dbReference type="NCBIfam" id="TIGR01245">
    <property type="entry name" value="trpD"/>
    <property type="match status" value="1"/>
</dbReference>
<comment type="function">
    <text evidence="9">Catalyzes the transfer of the phosphoribosyl group of 5-phosphorylribose-1-pyrophosphate (PRPP) to anthranilate to yield N-(5'-phosphoribosyl)-anthranilate (PRA).</text>
</comment>
<feature type="binding site" evidence="9">
    <location>
        <begin position="85"/>
        <end position="86"/>
    </location>
    <ligand>
        <name>5-phospho-alpha-D-ribose 1-diphosphate</name>
        <dbReference type="ChEBI" id="CHEBI:58017"/>
    </ligand>
</feature>
<evidence type="ECO:0000256" key="8">
    <source>
        <dbReference type="ARBA" id="ARBA00061188"/>
    </source>
</evidence>
<keyword evidence="6 9" id="KW-0057">Aromatic amino acid biosynthesis</keyword>
<keyword evidence="9" id="KW-0460">Magnesium</keyword>
<feature type="domain" description="Glycosyl transferase family 3" evidence="10">
    <location>
        <begin position="76"/>
        <end position="326"/>
    </location>
</feature>
<dbReference type="EMBL" id="PFMR01000166">
    <property type="protein sequence ID" value="PIZ16788.1"/>
    <property type="molecule type" value="Genomic_DNA"/>
</dbReference>
<dbReference type="GO" id="GO:0005829">
    <property type="term" value="C:cytosol"/>
    <property type="evidence" value="ECO:0007669"/>
    <property type="project" value="TreeGrafter"/>
</dbReference>
<feature type="binding site" evidence="9">
    <location>
        <position position="168"/>
    </location>
    <ligand>
        <name>anthranilate</name>
        <dbReference type="ChEBI" id="CHEBI:16567"/>
        <label>2</label>
    </ligand>
</feature>
<dbReference type="EC" id="2.4.2.18" evidence="9"/>
<evidence type="ECO:0000256" key="9">
    <source>
        <dbReference type="HAMAP-Rule" id="MF_00211"/>
    </source>
</evidence>
<organism evidence="12 13">
    <name type="scientific">Candidatus Desantisbacteria bacterium CG_4_10_14_0_8_um_filter_48_22</name>
    <dbReference type="NCBI Taxonomy" id="1974543"/>
    <lineage>
        <taxon>Bacteria</taxon>
        <taxon>Candidatus Desantisiibacteriota</taxon>
    </lineage>
</organism>
<dbReference type="Proteomes" id="UP000229307">
    <property type="component" value="Unassembled WGS sequence"/>
</dbReference>
<comment type="similarity">
    <text evidence="8">In the C-terminal section; belongs to the anthranilate phosphoribosyltransferase family.</text>
</comment>
<dbReference type="HAMAP" id="MF_00211">
    <property type="entry name" value="TrpD"/>
    <property type="match status" value="1"/>
</dbReference>
<dbReference type="InterPro" id="IPR005940">
    <property type="entry name" value="Anthranilate_Pribosyl_Tfrase"/>
</dbReference>
<comment type="caution">
    <text evidence="9">Lacks conserved residue(s) required for the propagation of feature annotation.</text>
</comment>
<dbReference type="PANTHER" id="PTHR43285">
    <property type="entry name" value="ANTHRANILATE PHOSPHORIBOSYLTRANSFERASE"/>
    <property type="match status" value="1"/>
</dbReference>
<dbReference type="SUPFAM" id="SSF52418">
    <property type="entry name" value="Nucleoside phosphorylase/phosphoribosyltransferase catalytic domain"/>
    <property type="match status" value="1"/>
</dbReference>
<feature type="binding site" evidence="9">
    <location>
        <position position="90"/>
    </location>
    <ligand>
        <name>5-phospho-alpha-D-ribose 1-diphosphate</name>
        <dbReference type="ChEBI" id="CHEBI:58017"/>
    </ligand>
</feature>
<comment type="similarity">
    <text evidence="9">Belongs to the anthranilate phosphoribosyltransferase family.</text>
</comment>
<evidence type="ECO:0000259" key="11">
    <source>
        <dbReference type="Pfam" id="PF02885"/>
    </source>
</evidence>
<dbReference type="GO" id="GO:0004048">
    <property type="term" value="F:anthranilate phosphoribosyltransferase activity"/>
    <property type="evidence" value="ECO:0007669"/>
    <property type="project" value="UniProtKB-UniRule"/>
</dbReference>
<keyword evidence="5 9" id="KW-0822">Tryptophan biosynthesis</keyword>
<name>A0A2M7SBB0_9BACT</name>
<feature type="binding site" evidence="9">
    <location>
        <position position="122"/>
    </location>
    <ligand>
        <name>5-phospho-alpha-D-ribose 1-diphosphate</name>
        <dbReference type="ChEBI" id="CHEBI:58017"/>
    </ligand>
</feature>
<dbReference type="FunFam" id="3.40.1030.10:FF:000002">
    <property type="entry name" value="Anthranilate phosphoribosyltransferase"/>
    <property type="match status" value="1"/>
</dbReference>
<dbReference type="InterPro" id="IPR000312">
    <property type="entry name" value="Glycosyl_Trfase_fam3"/>
</dbReference>
<dbReference type="Pfam" id="PF00591">
    <property type="entry name" value="Glycos_transf_3"/>
    <property type="match status" value="1"/>
</dbReference>
<comment type="cofactor">
    <cofactor evidence="9">
        <name>Mg(2+)</name>
        <dbReference type="ChEBI" id="CHEBI:18420"/>
    </cofactor>
    <text evidence="9">Binds 2 magnesium ions per monomer.</text>
</comment>
<feature type="binding site" evidence="9">
    <location>
        <position position="82"/>
    </location>
    <ligand>
        <name>anthranilate</name>
        <dbReference type="ChEBI" id="CHEBI:16567"/>
        <label>1</label>
    </ligand>
</feature>
<protein>
    <recommendedName>
        <fullName evidence="9">Anthranilate phosphoribosyltransferase</fullName>
        <ecNumber evidence="9">2.4.2.18</ecNumber>
    </recommendedName>
</protein>
<keyword evidence="9" id="KW-0479">Metal-binding</keyword>
<proteinExistence type="inferred from homology"/>
<comment type="subunit">
    <text evidence="9">Homodimer.</text>
</comment>
<dbReference type="Gene3D" id="3.40.1030.10">
    <property type="entry name" value="Nucleoside phosphorylase/phosphoribosyltransferase catalytic domain"/>
    <property type="match status" value="1"/>
</dbReference>
<feature type="domain" description="Glycosyl transferase family 3 N-terminal" evidence="11">
    <location>
        <begin position="3"/>
        <end position="65"/>
    </location>
</feature>
<feature type="binding site" evidence="9">
    <location>
        <position position="94"/>
    </location>
    <ligand>
        <name>Mg(2+)</name>
        <dbReference type="ChEBI" id="CHEBI:18420"/>
        <label>1</label>
    </ligand>
</feature>
<feature type="binding site" evidence="9">
    <location>
        <position position="228"/>
    </location>
    <ligand>
        <name>Mg(2+)</name>
        <dbReference type="ChEBI" id="CHEBI:18420"/>
        <label>1</label>
    </ligand>
</feature>
<evidence type="ECO:0000256" key="7">
    <source>
        <dbReference type="ARBA" id="ARBA00052328"/>
    </source>
</evidence>
<dbReference type="InterPro" id="IPR017459">
    <property type="entry name" value="Glycosyl_Trfase_fam3_N_dom"/>
</dbReference>
<evidence type="ECO:0000256" key="5">
    <source>
        <dbReference type="ARBA" id="ARBA00022822"/>
    </source>
</evidence>
<comment type="caution">
    <text evidence="12">The sequence shown here is derived from an EMBL/GenBank/DDBJ whole genome shotgun (WGS) entry which is preliminary data.</text>
</comment>
<evidence type="ECO:0000256" key="6">
    <source>
        <dbReference type="ARBA" id="ARBA00023141"/>
    </source>
</evidence>
<dbReference type="SUPFAM" id="SSF47648">
    <property type="entry name" value="Nucleoside phosphorylase/phosphoribosyltransferase N-terminal domain"/>
    <property type="match status" value="1"/>
</dbReference>
<evidence type="ECO:0000256" key="3">
    <source>
        <dbReference type="ARBA" id="ARBA00022676"/>
    </source>
</evidence>
<evidence type="ECO:0000256" key="2">
    <source>
        <dbReference type="ARBA" id="ARBA00022605"/>
    </source>
</evidence>
<dbReference type="GO" id="GO:0000287">
    <property type="term" value="F:magnesium ion binding"/>
    <property type="evidence" value="ECO:0007669"/>
    <property type="project" value="UniProtKB-UniRule"/>
</dbReference>
<feature type="binding site" evidence="9">
    <location>
        <position position="113"/>
    </location>
    <ligand>
        <name>anthranilate</name>
        <dbReference type="ChEBI" id="CHEBI:16567"/>
        <label>1</label>
    </ligand>
</feature>
<evidence type="ECO:0000256" key="4">
    <source>
        <dbReference type="ARBA" id="ARBA00022679"/>
    </source>
</evidence>
<keyword evidence="3 9" id="KW-0328">Glycosyltransferase</keyword>
<dbReference type="InterPro" id="IPR035902">
    <property type="entry name" value="Nuc_phospho_transferase"/>
</dbReference>
<comment type="pathway">
    <text evidence="1 9">Amino-acid biosynthesis; L-tryptophan biosynthesis; L-tryptophan from chorismate: step 2/5.</text>
</comment>
<dbReference type="GO" id="GO:0000162">
    <property type="term" value="P:L-tryptophan biosynthetic process"/>
    <property type="evidence" value="ECO:0007669"/>
    <property type="project" value="UniProtKB-UniRule"/>
</dbReference>
<comment type="catalytic activity">
    <reaction evidence="7 9">
        <text>N-(5-phospho-beta-D-ribosyl)anthranilate + diphosphate = 5-phospho-alpha-D-ribose 1-diphosphate + anthranilate</text>
        <dbReference type="Rhea" id="RHEA:11768"/>
        <dbReference type="ChEBI" id="CHEBI:16567"/>
        <dbReference type="ChEBI" id="CHEBI:18277"/>
        <dbReference type="ChEBI" id="CHEBI:33019"/>
        <dbReference type="ChEBI" id="CHEBI:58017"/>
        <dbReference type="EC" id="2.4.2.18"/>
    </reaction>
</comment>
<accession>A0A2M7SBB0</accession>
<keyword evidence="2 9" id="KW-0028">Amino-acid biosynthesis</keyword>
<reference evidence="13" key="1">
    <citation type="submission" date="2017-09" db="EMBL/GenBank/DDBJ databases">
        <title>Depth-based differentiation of microbial function through sediment-hosted aquifers and enrichment of novel symbionts in the deep terrestrial subsurface.</title>
        <authorList>
            <person name="Probst A.J."/>
            <person name="Ladd B."/>
            <person name="Jarett J.K."/>
            <person name="Geller-Mcgrath D.E."/>
            <person name="Sieber C.M.K."/>
            <person name="Emerson J.B."/>
            <person name="Anantharaman K."/>
            <person name="Thomas B.C."/>
            <person name="Malmstrom R."/>
            <person name="Stieglmeier M."/>
            <person name="Klingl A."/>
            <person name="Woyke T."/>
            <person name="Ryan C.M."/>
            <person name="Banfield J.F."/>
        </authorList>
    </citation>
    <scope>NUCLEOTIDE SEQUENCE [LARGE SCALE GENOMIC DNA]</scope>
</reference>
<evidence type="ECO:0000259" key="10">
    <source>
        <dbReference type="Pfam" id="PF00591"/>
    </source>
</evidence>